<dbReference type="Gene3D" id="3.10.490.10">
    <property type="entry name" value="Gamma-glutamyl cyclotransferase-like"/>
    <property type="match status" value="1"/>
</dbReference>
<feature type="binding site" evidence="3">
    <location>
        <begin position="3"/>
        <end position="8"/>
    </location>
    <ligand>
        <name>substrate</name>
    </ligand>
</feature>
<reference evidence="5 7" key="1">
    <citation type="journal article" date="2018" name="Front. Microbiol.">
        <title>Genome-Based Analysis Reveals the Taxonomy and Diversity of the Family Idiomarinaceae.</title>
        <authorList>
            <person name="Liu Y."/>
            <person name="Lai Q."/>
            <person name="Shao Z."/>
        </authorList>
    </citation>
    <scope>NUCLEOTIDE SEQUENCE [LARGE SCALE GENOMIC DNA]</scope>
    <source>
        <strain evidence="5 7">CF12-14</strain>
    </source>
</reference>
<dbReference type="EMBL" id="PIPK01000012">
    <property type="protein sequence ID" value="RUO21058.1"/>
    <property type="molecule type" value="Genomic_DNA"/>
</dbReference>
<sequence length="162" mass="18333">MYYFAYGSNMSSRRLLARVPSARSLGVAHLHGYEMSFRKRSHDGSAKCTVVPKHGASTLGVLYHIPDDQRYTLDRIEGQGFGYDAQDVRITTQSGSQVTAFTYLGTDTENELEPYTWYVEHVVRGAREHGIAQQYIDKIEAVPSKPDPDAGRHQFELSIYDR</sequence>
<evidence type="ECO:0000313" key="5">
    <source>
        <dbReference type="EMBL" id="RUO21058.1"/>
    </source>
</evidence>
<dbReference type="Proteomes" id="UP000249203">
    <property type="component" value="Unassembled WGS sequence"/>
</dbReference>
<accession>A0A327WSE2</accession>
<dbReference type="Pfam" id="PF13772">
    <property type="entry name" value="AIG2_2"/>
    <property type="match status" value="1"/>
</dbReference>
<evidence type="ECO:0000313" key="6">
    <source>
        <dbReference type="Proteomes" id="UP000249203"/>
    </source>
</evidence>
<feature type="active site" description="Proton acceptor" evidence="2">
    <location>
        <position position="77"/>
    </location>
</feature>
<dbReference type="PANTHER" id="PTHR12935:SF0">
    <property type="entry name" value="GAMMA-GLUTAMYLCYCLOTRANSFERASE"/>
    <property type="match status" value="1"/>
</dbReference>
<proteinExistence type="predicted"/>
<organism evidence="4 6">
    <name type="scientific">Aliidiomarina maris</name>
    <dbReference type="NCBI Taxonomy" id="531312"/>
    <lineage>
        <taxon>Bacteria</taxon>
        <taxon>Pseudomonadati</taxon>
        <taxon>Pseudomonadota</taxon>
        <taxon>Gammaproteobacteria</taxon>
        <taxon>Alteromonadales</taxon>
        <taxon>Idiomarinaceae</taxon>
        <taxon>Aliidiomarina</taxon>
    </lineage>
</organism>
<dbReference type="AlphaFoldDB" id="A0A327WSE2"/>
<evidence type="ECO:0000313" key="4">
    <source>
        <dbReference type="EMBL" id="RAJ95244.1"/>
    </source>
</evidence>
<comment type="caution">
    <text evidence="4">The sequence shown here is derived from an EMBL/GenBank/DDBJ whole genome shotgun (WGS) entry which is preliminary data.</text>
</comment>
<name>A0A327WSE2_9GAMM</name>
<evidence type="ECO:0000313" key="7">
    <source>
        <dbReference type="Proteomes" id="UP000287865"/>
    </source>
</evidence>
<dbReference type="OrthoDB" id="5401862at2"/>
<dbReference type="RefSeq" id="WP_111569963.1">
    <property type="nucleotide sequence ID" value="NZ_PIPK01000012.1"/>
</dbReference>
<dbReference type="CDD" id="cd06661">
    <property type="entry name" value="GGCT_like"/>
    <property type="match status" value="1"/>
</dbReference>
<dbReference type="InterPro" id="IPR017939">
    <property type="entry name" value="G-Glutamylcylcotransferase"/>
</dbReference>
<dbReference type="SUPFAM" id="SSF110857">
    <property type="entry name" value="Gamma-glutamyl cyclotransferase-like"/>
    <property type="match status" value="1"/>
</dbReference>
<feature type="binding site" evidence="3">
    <location>
        <position position="118"/>
    </location>
    <ligand>
        <name>substrate</name>
    </ligand>
</feature>
<keyword evidence="7" id="KW-1185">Reference proteome</keyword>
<evidence type="ECO:0000256" key="1">
    <source>
        <dbReference type="ARBA" id="ARBA00023239"/>
    </source>
</evidence>
<keyword evidence="1" id="KW-0456">Lyase</keyword>
<evidence type="ECO:0000256" key="2">
    <source>
        <dbReference type="PIRSR" id="PIRSR617939-1"/>
    </source>
</evidence>
<dbReference type="Proteomes" id="UP000287865">
    <property type="component" value="Unassembled WGS sequence"/>
</dbReference>
<protein>
    <submittedName>
        <fullName evidence="4">AIG2 family protein</fullName>
    </submittedName>
    <submittedName>
        <fullName evidence="5">Gamma-glutamylcyclotransferase</fullName>
    </submittedName>
</protein>
<gene>
    <name evidence="4" type="ORF">B0I24_11129</name>
    <name evidence="5" type="ORF">CWE07_11860</name>
</gene>
<dbReference type="InterPro" id="IPR013024">
    <property type="entry name" value="GGCT-like"/>
</dbReference>
<evidence type="ECO:0000256" key="3">
    <source>
        <dbReference type="PIRSR" id="PIRSR617939-2"/>
    </source>
</evidence>
<dbReference type="EMBL" id="QLMD01000011">
    <property type="protein sequence ID" value="RAJ95244.1"/>
    <property type="molecule type" value="Genomic_DNA"/>
</dbReference>
<dbReference type="InterPro" id="IPR036568">
    <property type="entry name" value="GGCT-like_sf"/>
</dbReference>
<dbReference type="PANTHER" id="PTHR12935">
    <property type="entry name" value="GAMMA-GLUTAMYLCYCLOTRANSFERASE"/>
    <property type="match status" value="1"/>
</dbReference>
<dbReference type="GO" id="GO:0003839">
    <property type="term" value="F:gamma-glutamylcyclotransferase activity"/>
    <property type="evidence" value="ECO:0007669"/>
    <property type="project" value="InterPro"/>
</dbReference>
<reference evidence="4 6" key="2">
    <citation type="submission" date="2018-06" db="EMBL/GenBank/DDBJ databases">
        <title>Genomic Encyclopedia of Type Strains, Phase III (KMG-III): the genomes of soil and plant-associated and newly described type strains.</title>
        <authorList>
            <person name="Whitman W."/>
        </authorList>
    </citation>
    <scope>NUCLEOTIDE SEQUENCE [LARGE SCALE GENOMIC DNA]</scope>
    <source>
        <strain evidence="4 6">CGMCC 1.15366</strain>
    </source>
</reference>